<proteinExistence type="predicted"/>
<name>A0ACB8ZX65_ARCLA</name>
<evidence type="ECO:0000313" key="1">
    <source>
        <dbReference type="EMBL" id="KAI3701934.1"/>
    </source>
</evidence>
<gene>
    <name evidence="1" type="ORF">L6452_27428</name>
</gene>
<accession>A0ACB8ZX65</accession>
<protein>
    <submittedName>
        <fullName evidence="1">Uncharacterized protein</fullName>
    </submittedName>
</protein>
<evidence type="ECO:0000313" key="2">
    <source>
        <dbReference type="Proteomes" id="UP001055879"/>
    </source>
</evidence>
<organism evidence="1 2">
    <name type="scientific">Arctium lappa</name>
    <name type="common">Greater burdock</name>
    <name type="synonym">Lappa major</name>
    <dbReference type="NCBI Taxonomy" id="4217"/>
    <lineage>
        <taxon>Eukaryota</taxon>
        <taxon>Viridiplantae</taxon>
        <taxon>Streptophyta</taxon>
        <taxon>Embryophyta</taxon>
        <taxon>Tracheophyta</taxon>
        <taxon>Spermatophyta</taxon>
        <taxon>Magnoliopsida</taxon>
        <taxon>eudicotyledons</taxon>
        <taxon>Gunneridae</taxon>
        <taxon>Pentapetalae</taxon>
        <taxon>asterids</taxon>
        <taxon>campanulids</taxon>
        <taxon>Asterales</taxon>
        <taxon>Asteraceae</taxon>
        <taxon>Carduoideae</taxon>
        <taxon>Cardueae</taxon>
        <taxon>Arctiinae</taxon>
        <taxon>Arctium</taxon>
    </lineage>
</organism>
<dbReference type="EMBL" id="CM042055">
    <property type="protein sequence ID" value="KAI3701934.1"/>
    <property type="molecule type" value="Genomic_DNA"/>
</dbReference>
<reference evidence="1 2" key="2">
    <citation type="journal article" date="2022" name="Mol. Ecol. Resour.">
        <title>The genomes of chicory, endive, great burdock and yacon provide insights into Asteraceae paleo-polyploidization history and plant inulin production.</title>
        <authorList>
            <person name="Fan W."/>
            <person name="Wang S."/>
            <person name="Wang H."/>
            <person name="Wang A."/>
            <person name="Jiang F."/>
            <person name="Liu H."/>
            <person name="Zhao H."/>
            <person name="Xu D."/>
            <person name="Zhang Y."/>
        </authorList>
    </citation>
    <scope>NUCLEOTIDE SEQUENCE [LARGE SCALE GENOMIC DNA]</scope>
    <source>
        <strain evidence="2">cv. Niubang</strain>
    </source>
</reference>
<keyword evidence="2" id="KW-1185">Reference proteome</keyword>
<reference evidence="2" key="1">
    <citation type="journal article" date="2022" name="Mol. Ecol. Resour.">
        <title>The genomes of chicory, endive, great burdock and yacon provide insights into Asteraceae palaeo-polyploidization history and plant inulin production.</title>
        <authorList>
            <person name="Fan W."/>
            <person name="Wang S."/>
            <person name="Wang H."/>
            <person name="Wang A."/>
            <person name="Jiang F."/>
            <person name="Liu H."/>
            <person name="Zhao H."/>
            <person name="Xu D."/>
            <person name="Zhang Y."/>
        </authorList>
    </citation>
    <scope>NUCLEOTIDE SEQUENCE [LARGE SCALE GENOMIC DNA]</scope>
    <source>
        <strain evidence="2">cv. Niubang</strain>
    </source>
</reference>
<sequence length="319" mass="36033">MEMLSPSLSSPCAYLSLQLICVLWDSVGKQEGSFRKAFEGYQKTGEHSKEKIDQWRKALKEVSTIAGKVLPDESNEVVITRRYDRGPTGEGVGQWLAAVRGTPTCPSNRDISIKEKQKADDNQQNAVRRKRILLLLDDVDEIEQVNVLLNAGNSALEQLEASLDERNRKTLEVGYKLLDGDDRRLFLAIASLFVGKEKGEAVKMLEEGDFYSEVGMQNLMDRSLIRVGEDNKLIMQRSLLDMARAIIRQETVDESGEHNPARAKTETVASEGKRKRARDYEHESMPQNTASSSFKRLCLGFFSLFKPTKLLYRENIGKN</sequence>
<comment type="caution">
    <text evidence="1">The sequence shown here is derived from an EMBL/GenBank/DDBJ whole genome shotgun (WGS) entry which is preliminary data.</text>
</comment>
<dbReference type="Proteomes" id="UP001055879">
    <property type="component" value="Linkage Group LG09"/>
</dbReference>